<feature type="transmembrane region" description="Helical" evidence="9">
    <location>
        <begin position="45"/>
        <end position="67"/>
    </location>
</feature>
<dbReference type="PROSITE" id="PS50262">
    <property type="entry name" value="G_PROTEIN_RECEP_F1_2"/>
    <property type="match status" value="1"/>
</dbReference>
<keyword evidence="6 9" id="KW-0472">Membrane</keyword>
<evidence type="ECO:0000256" key="2">
    <source>
        <dbReference type="ARBA" id="ARBA00004141"/>
    </source>
</evidence>
<evidence type="ECO:0000256" key="1">
    <source>
        <dbReference type="ARBA" id="ARBA00003929"/>
    </source>
</evidence>
<keyword evidence="3 9" id="KW-0812">Transmembrane</keyword>
<dbReference type="Pfam" id="PF13853">
    <property type="entry name" value="7tm_4"/>
    <property type="match status" value="1"/>
</dbReference>
<dbReference type="CDD" id="cd15234">
    <property type="entry name" value="7tmA_OR7-like"/>
    <property type="match status" value="1"/>
</dbReference>
<dbReference type="InterPro" id="IPR017452">
    <property type="entry name" value="GPCR_Rhodpsn_7TM"/>
</dbReference>
<accession>A0ABM4SKP4</accession>
<feature type="transmembrane region" description="Helical" evidence="9">
    <location>
        <begin position="110"/>
        <end position="139"/>
    </location>
</feature>
<dbReference type="GeneID" id="109560924"/>
<comment type="subcellular location">
    <subcellularLocation>
        <location evidence="2">Membrane</location>
        <topology evidence="2">Multi-pass membrane protein</topology>
    </subcellularLocation>
</comment>
<evidence type="ECO:0000256" key="3">
    <source>
        <dbReference type="ARBA" id="ARBA00022692"/>
    </source>
</evidence>
<feature type="transmembrane region" description="Helical" evidence="9">
    <location>
        <begin position="291"/>
        <end position="311"/>
    </location>
</feature>
<dbReference type="PRINTS" id="PR00237">
    <property type="entry name" value="GPCRRHODOPSN"/>
</dbReference>
<evidence type="ECO:0000259" key="10">
    <source>
        <dbReference type="PROSITE" id="PS50262"/>
    </source>
</evidence>
<keyword evidence="11" id="KW-1185">Reference proteome</keyword>
<dbReference type="Gene3D" id="1.20.1070.10">
    <property type="entry name" value="Rhodopsin 7-helix transmembrane proteins"/>
    <property type="match status" value="1"/>
</dbReference>
<keyword evidence="5" id="KW-0297">G-protein coupled receptor</keyword>
<evidence type="ECO:0000256" key="4">
    <source>
        <dbReference type="ARBA" id="ARBA00022989"/>
    </source>
</evidence>
<feature type="transmembrane region" description="Helical" evidence="9">
    <location>
        <begin position="151"/>
        <end position="173"/>
    </location>
</feature>
<comment type="function">
    <text evidence="1">Putative odorant or sperm cell receptor.</text>
</comment>
<feature type="domain" description="G-protein coupled receptors family 1 profile" evidence="10">
    <location>
        <begin position="60"/>
        <end position="309"/>
    </location>
</feature>
<evidence type="ECO:0000256" key="7">
    <source>
        <dbReference type="ARBA" id="ARBA00023170"/>
    </source>
</evidence>
<sequence>MEQLANDELWALSPKVTKQHRAGNLTRVSEFFLLGLSDDPELQPFLVGLFLSTYLVTVLGNLLIILAVSSDPHLHTPMYFFLSNLSLADIGFISSTVPNMIVNIQTHSRVISYVGCLTQMSTFTLFGCLDDTLLFVMAYDRFVAICQPLHYTVIMNPRLCCSLVLVSSFVSLLESQVHNWIVSQVACFKDVEISNFFCDPSLLLKLACFDTFTSNIVMYFAGTIFGFLPVSGIFFSYYKIFSSILRVPSLGGRYKAFSTCGSHLACVCLFYGTGLGVYLSSAISQSPRKDAVASVVYTMVTPMLNPFIYSLRNRDIKKAMFRLLTQITFYKSVQALRPQRNLKKIYSGARHLIGVWGSSGTTYLPGLLRPTREGTQGGAPSAIREGACGLHSQSKFGVTNFIDFLRKPVINEPLKSLSLCYYNRQHRPPEGIPGSCRGWTLAVLIKPWFTEGRPRHSPVEILKLVLG</sequence>
<dbReference type="RefSeq" id="XP_070648366.1">
    <property type="nucleotide sequence ID" value="XM_070792265.1"/>
</dbReference>
<dbReference type="InterPro" id="IPR000276">
    <property type="entry name" value="GPCR_Rhodpsn"/>
</dbReference>
<keyword evidence="4 9" id="KW-1133">Transmembrane helix</keyword>
<evidence type="ECO:0000313" key="12">
    <source>
        <dbReference type="RefSeq" id="XP_070648366.1"/>
    </source>
</evidence>
<proteinExistence type="predicted"/>
<evidence type="ECO:0000256" key="6">
    <source>
        <dbReference type="ARBA" id="ARBA00023136"/>
    </source>
</evidence>
<dbReference type="SUPFAM" id="SSF81321">
    <property type="entry name" value="Family A G protein-coupled receptor-like"/>
    <property type="match status" value="1"/>
</dbReference>
<keyword evidence="7" id="KW-0675">Receptor</keyword>
<organism evidence="11 12">
    <name type="scientific">Bos indicus</name>
    <name type="common">Zebu</name>
    <dbReference type="NCBI Taxonomy" id="9915"/>
    <lineage>
        <taxon>Eukaryota</taxon>
        <taxon>Metazoa</taxon>
        <taxon>Chordata</taxon>
        <taxon>Craniata</taxon>
        <taxon>Vertebrata</taxon>
        <taxon>Euteleostomi</taxon>
        <taxon>Mammalia</taxon>
        <taxon>Eutheria</taxon>
        <taxon>Laurasiatheria</taxon>
        <taxon>Artiodactyla</taxon>
        <taxon>Ruminantia</taxon>
        <taxon>Pecora</taxon>
        <taxon>Bovidae</taxon>
        <taxon>Bovinae</taxon>
        <taxon>Bos</taxon>
    </lineage>
</organism>
<evidence type="ECO:0000256" key="5">
    <source>
        <dbReference type="ARBA" id="ARBA00023040"/>
    </source>
</evidence>
<evidence type="ECO:0000256" key="8">
    <source>
        <dbReference type="ARBA" id="ARBA00023224"/>
    </source>
</evidence>
<feature type="transmembrane region" description="Helical" evidence="9">
    <location>
        <begin position="216"/>
        <end position="238"/>
    </location>
</feature>
<reference evidence="12" key="1">
    <citation type="submission" date="2025-08" db="UniProtKB">
        <authorList>
            <consortium name="RefSeq"/>
        </authorList>
    </citation>
    <scope>IDENTIFICATION</scope>
    <source>
        <tissue evidence="12">Blood</tissue>
    </source>
</reference>
<keyword evidence="8" id="KW-0807">Transducer</keyword>
<dbReference type="PRINTS" id="PR00245">
    <property type="entry name" value="OLFACTORYR"/>
</dbReference>
<feature type="transmembrane region" description="Helical" evidence="9">
    <location>
        <begin position="259"/>
        <end position="279"/>
    </location>
</feature>
<name>A0ABM4SKP4_BOSIN</name>
<evidence type="ECO:0000256" key="9">
    <source>
        <dbReference type="SAM" id="Phobius"/>
    </source>
</evidence>
<gene>
    <name evidence="12" type="primary">LOC109560924</name>
</gene>
<feature type="transmembrane region" description="Helical" evidence="9">
    <location>
        <begin position="79"/>
        <end position="98"/>
    </location>
</feature>
<dbReference type="InterPro" id="IPR000725">
    <property type="entry name" value="Olfact_rcpt"/>
</dbReference>
<dbReference type="Proteomes" id="UP001652663">
    <property type="component" value="Chromosome 7"/>
</dbReference>
<dbReference type="PANTHER" id="PTHR48001">
    <property type="entry name" value="OLFACTORY RECEPTOR"/>
    <property type="match status" value="1"/>
</dbReference>
<evidence type="ECO:0000313" key="11">
    <source>
        <dbReference type="Proteomes" id="UP001652663"/>
    </source>
</evidence>
<protein>
    <submittedName>
        <fullName evidence="12">Olfactory receptor 7E178-like</fullName>
    </submittedName>
</protein>